<dbReference type="Pfam" id="PF14348">
    <property type="entry name" value="DtrJ-like"/>
    <property type="match status" value="1"/>
</dbReference>
<proteinExistence type="predicted"/>
<keyword evidence="1" id="KW-1133">Transmembrane helix</keyword>
<dbReference type="EMBL" id="BKAD01000023">
    <property type="protein sequence ID" value="GEP31067.1"/>
    <property type="molecule type" value="Genomic_DNA"/>
</dbReference>
<organism evidence="2 3">
    <name type="scientific">Sulfuriferula plumbiphila</name>
    <dbReference type="NCBI Taxonomy" id="171865"/>
    <lineage>
        <taxon>Bacteria</taxon>
        <taxon>Pseudomonadati</taxon>
        <taxon>Pseudomonadota</taxon>
        <taxon>Betaproteobacteria</taxon>
        <taxon>Nitrosomonadales</taxon>
        <taxon>Sulfuricellaceae</taxon>
        <taxon>Sulfuriferula</taxon>
    </lineage>
</organism>
<keyword evidence="3" id="KW-1185">Reference proteome</keyword>
<evidence type="ECO:0000313" key="3">
    <source>
        <dbReference type="Proteomes" id="UP000321337"/>
    </source>
</evidence>
<accession>A0A512L9C1</accession>
<dbReference type="OrthoDB" id="9180277at2"/>
<feature type="transmembrane region" description="Helical" evidence="1">
    <location>
        <begin position="182"/>
        <end position="201"/>
    </location>
</feature>
<keyword evidence="1" id="KW-0472">Membrane</keyword>
<keyword evidence="1" id="KW-0812">Transmembrane</keyword>
<dbReference type="Proteomes" id="UP000321337">
    <property type="component" value="Unassembled WGS sequence"/>
</dbReference>
<reference evidence="2 3" key="1">
    <citation type="submission" date="2019-07" db="EMBL/GenBank/DDBJ databases">
        <title>Whole genome shotgun sequence of Thiobacillus plumbophilus NBRC 107929.</title>
        <authorList>
            <person name="Hosoyama A."/>
            <person name="Uohara A."/>
            <person name="Ohji S."/>
            <person name="Ichikawa N."/>
        </authorList>
    </citation>
    <scope>NUCLEOTIDE SEQUENCE [LARGE SCALE GENOMIC DNA]</scope>
    <source>
        <strain evidence="2 3">NBRC 107929</strain>
    </source>
</reference>
<evidence type="ECO:0008006" key="4">
    <source>
        <dbReference type="Google" id="ProtNLM"/>
    </source>
</evidence>
<dbReference type="RefSeq" id="WP_147073707.1">
    <property type="nucleotide sequence ID" value="NZ_AP021884.1"/>
</dbReference>
<evidence type="ECO:0000313" key="2">
    <source>
        <dbReference type="EMBL" id="GEP31067.1"/>
    </source>
</evidence>
<feature type="transmembrane region" description="Helical" evidence="1">
    <location>
        <begin position="122"/>
        <end position="143"/>
    </location>
</feature>
<protein>
    <recommendedName>
        <fullName evidence="4">DUF4400 domain-containing protein</fullName>
    </recommendedName>
</protein>
<name>A0A512L9C1_9PROT</name>
<sequence length="207" mass="22806">MISFVSTASLLALLVLVLYLPSAYPPESFINQLRTEHELAVDFWGHDHAMRILSRMLDLQATAQQASPVPSLANAPAPNPVDLAVAKQMSEVNTRLFNNPYFRSIDTLLALATYRFSAFVEWLPVLLVFMVAALFDGFLLRIIKSKEFLQHSPEMYALHACAAIVTVCATVVAFVLPVTLPPLVFSIVPVAVSVLASRALANFHRRG</sequence>
<dbReference type="AlphaFoldDB" id="A0A512L9C1"/>
<evidence type="ECO:0000256" key="1">
    <source>
        <dbReference type="SAM" id="Phobius"/>
    </source>
</evidence>
<comment type="caution">
    <text evidence="2">The sequence shown here is derived from an EMBL/GenBank/DDBJ whole genome shotgun (WGS) entry which is preliminary data.</text>
</comment>
<dbReference type="InterPro" id="IPR022266">
    <property type="entry name" value="DtrJ-like"/>
</dbReference>
<gene>
    <name evidence="2" type="ORF">TPL01_22050</name>
</gene>
<feature type="transmembrane region" description="Helical" evidence="1">
    <location>
        <begin position="155"/>
        <end position="176"/>
    </location>
</feature>